<dbReference type="Gene3D" id="1.10.10.10">
    <property type="entry name" value="Winged helix-like DNA-binding domain superfamily/Winged helix DNA-binding domain"/>
    <property type="match status" value="1"/>
</dbReference>
<dbReference type="RefSeq" id="WP_021310207.1">
    <property type="nucleotide sequence ID" value="NZ_AUSS01000020.1"/>
</dbReference>
<proteinExistence type="predicted"/>
<gene>
    <name evidence="1" type="ORF">N207_08525</name>
</gene>
<evidence type="ECO:0000313" key="2">
    <source>
        <dbReference type="Proteomes" id="UP000015605"/>
    </source>
</evidence>
<dbReference type="AlphaFoldDB" id="T0F2U2"/>
<evidence type="ECO:0000313" key="1">
    <source>
        <dbReference type="EMBL" id="EPZ92740.1"/>
    </source>
</evidence>
<dbReference type="InterPro" id="IPR036388">
    <property type="entry name" value="WH-like_DNA-bd_sf"/>
</dbReference>
<dbReference type="Proteomes" id="UP000015605">
    <property type="component" value="Unassembled WGS sequence"/>
</dbReference>
<dbReference type="GO" id="GO:0003677">
    <property type="term" value="F:DNA binding"/>
    <property type="evidence" value="ECO:0007669"/>
    <property type="project" value="UniProtKB-KW"/>
</dbReference>
<accession>T0F2U2</accession>
<sequence>MNYILKNNLNVESNYTKTANSILIDSPLSRDARIVFITLSSLASSFNPKKEFLCKQLDMNIKTLNKYLKELVQKGFLKIIYYKNKLGKFLGKMAYILAPTKEQLEQDDFIVVDESNHAGTPKITMRPNAQKQAEKPLKTEVFTGTPKFTTLINKKNNNKHEKMDTNVSENLQNQADQNNKHDNFSCLKDSNKTNINFSLFKRFNDFVFSILGNLDTRGLEKREKLAFERFLHYRNEKTKLTYATKKALLKQALELKDQGQDMVKCVEQSIRKGYNELYALMEFKPSITAQKQEEEPFEYKPNPKYNGYCIW</sequence>
<reference evidence="1 2" key="1">
    <citation type="journal article" date="2013" name="Genome Announc.">
        <title>Multiple genome sequences of Helicobacter pylori strains of diverse disease and antibiotic resistance backgrounds from Malaysia.</title>
        <authorList>
            <person name="Rehvathy V."/>
            <person name="Tan M.H."/>
            <person name="Gunaletchumy S.P."/>
            <person name="Teh X."/>
            <person name="Wang S."/>
            <person name="Baybayan P."/>
            <person name="Singh S."/>
            <person name="Ashby M."/>
            <person name="Kaakoush N.O."/>
            <person name="Mitchell H.M."/>
            <person name="Croft L.J."/>
            <person name="Goh K.L."/>
            <person name="Loke M.F."/>
            <person name="Vadivelu J."/>
        </authorList>
    </citation>
    <scope>NUCLEOTIDE SEQUENCE [LARGE SCALE GENOMIC DNA]</scope>
    <source>
        <strain evidence="1 2">UM114</strain>
    </source>
</reference>
<dbReference type="EMBL" id="AUSS01000020">
    <property type="protein sequence ID" value="EPZ92740.1"/>
    <property type="molecule type" value="Genomic_DNA"/>
</dbReference>
<organism evidence="1 2">
    <name type="scientific">Helicobacter pylori UM114</name>
    <dbReference type="NCBI Taxonomy" id="1355531"/>
    <lineage>
        <taxon>Bacteria</taxon>
        <taxon>Pseudomonadati</taxon>
        <taxon>Campylobacterota</taxon>
        <taxon>Epsilonproteobacteria</taxon>
        <taxon>Campylobacterales</taxon>
        <taxon>Helicobacteraceae</taxon>
        <taxon>Helicobacter</taxon>
    </lineage>
</organism>
<comment type="caution">
    <text evidence="1">The sequence shown here is derived from an EMBL/GenBank/DDBJ whole genome shotgun (WGS) entry which is preliminary data.</text>
</comment>
<dbReference type="Pfam" id="PF13730">
    <property type="entry name" value="HTH_36"/>
    <property type="match status" value="1"/>
</dbReference>
<keyword evidence="1" id="KW-0238">DNA-binding</keyword>
<dbReference type="PATRIC" id="fig|1355531.3.peg.1025"/>
<protein>
    <submittedName>
        <fullName evidence="1">DNA-binding protein</fullName>
    </submittedName>
</protein>
<name>T0F2U2_HELPX</name>